<name>E1RED7_METP4</name>
<dbReference type="PANTHER" id="PTHR34473:SF2">
    <property type="entry name" value="UPF0699 TRANSMEMBRANE PROTEIN YDBT"/>
    <property type="match status" value="1"/>
</dbReference>
<dbReference type="Pfam" id="PF03703">
    <property type="entry name" value="bPH_2"/>
    <property type="match status" value="1"/>
</dbReference>
<dbReference type="RefSeq" id="WP_013330357.1">
    <property type="nucleotide sequence ID" value="NC_014507.1"/>
</dbReference>
<evidence type="ECO:0000313" key="4">
    <source>
        <dbReference type="EMBL" id="ADN37180.1"/>
    </source>
</evidence>
<keyword evidence="2" id="KW-0812">Transmembrane</keyword>
<evidence type="ECO:0000313" key="5">
    <source>
        <dbReference type="Proteomes" id="UP000006565"/>
    </source>
</evidence>
<proteinExistence type="predicted"/>
<keyword evidence="2" id="KW-0472">Membrane</keyword>
<evidence type="ECO:0000256" key="2">
    <source>
        <dbReference type="SAM" id="Phobius"/>
    </source>
</evidence>
<dbReference type="STRING" id="679926.Mpet_2434"/>
<sequence>MSEIELFKDFKPVTRFKKYNLIVVSLVVIILWLCIAWIIPVFENTILNIIVVALLIVSLLVTVVWNSLYYKSIVYHLNETEMTWKRGVWFRQTGIVPYNRITNVDIVQGPLMRIFGISNLRIQTAGYSAQNVAEIRITGIEEPEPLREMIMGFVRSRGPAAAATGGDDSESSGQVSSGEILDELREIRKILNKMAEK</sequence>
<dbReference type="HOGENOM" id="CLU_113593_0_0_2"/>
<dbReference type="eggNOG" id="arCOG04619">
    <property type="taxonomic scope" value="Archaea"/>
</dbReference>
<feature type="transmembrane region" description="Helical" evidence="2">
    <location>
        <begin position="21"/>
        <end position="39"/>
    </location>
</feature>
<dbReference type="OrthoDB" id="301911at2157"/>
<reference evidence="4 5" key="1">
    <citation type="journal article" date="2010" name="Stand. Genomic Sci.">
        <title>Complete genome sequence of Methanoplanus petrolearius type strain (SEBR 4847).</title>
        <authorList>
            <person name="Brambilla E."/>
            <person name="Djao O.D."/>
            <person name="Daligault H."/>
            <person name="Lapidus A."/>
            <person name="Lucas S."/>
            <person name="Hammon N."/>
            <person name="Nolan M."/>
            <person name="Tice H."/>
            <person name="Cheng J.F."/>
            <person name="Han C."/>
            <person name="Tapia R."/>
            <person name="Goodwin L."/>
            <person name="Pitluck S."/>
            <person name="Liolios K."/>
            <person name="Ivanova N."/>
            <person name="Mavromatis K."/>
            <person name="Mikhailova N."/>
            <person name="Pati A."/>
            <person name="Chen A."/>
            <person name="Palaniappan K."/>
            <person name="Land M."/>
            <person name="Hauser L."/>
            <person name="Chang Y.J."/>
            <person name="Jeffries C.D."/>
            <person name="Rohde M."/>
            <person name="Spring S."/>
            <person name="Sikorski J."/>
            <person name="Goker M."/>
            <person name="Woyke T."/>
            <person name="Bristow J."/>
            <person name="Eisen J.A."/>
            <person name="Markowitz V."/>
            <person name="Hugenholtz P."/>
            <person name="Kyrpides N.C."/>
            <person name="Klenk H.P."/>
        </authorList>
    </citation>
    <scope>NUCLEOTIDE SEQUENCE [LARGE SCALE GENOMIC DNA]</scope>
    <source>
        <strain evidence="5">DSM 11571 / OCM 486 / SEBR 4847</strain>
    </source>
</reference>
<dbReference type="Proteomes" id="UP000006565">
    <property type="component" value="Chromosome"/>
</dbReference>
<evidence type="ECO:0000259" key="3">
    <source>
        <dbReference type="Pfam" id="PF03703"/>
    </source>
</evidence>
<keyword evidence="5" id="KW-1185">Reference proteome</keyword>
<dbReference type="GeneID" id="9744927"/>
<protein>
    <submittedName>
        <fullName evidence="4">Membrane-flanked domain protein</fullName>
    </submittedName>
</protein>
<accession>E1RED7</accession>
<dbReference type="AlphaFoldDB" id="E1RED7"/>
<feature type="domain" description="YdbS-like PH" evidence="3">
    <location>
        <begin position="70"/>
        <end position="148"/>
    </location>
</feature>
<dbReference type="InterPro" id="IPR005182">
    <property type="entry name" value="YdbS-like_PH"/>
</dbReference>
<dbReference type="KEGG" id="mpi:Mpet_2434"/>
<evidence type="ECO:0000256" key="1">
    <source>
        <dbReference type="SAM" id="MobiDB-lite"/>
    </source>
</evidence>
<feature type="region of interest" description="Disordered" evidence="1">
    <location>
        <begin position="159"/>
        <end position="180"/>
    </location>
</feature>
<dbReference type="PANTHER" id="PTHR34473">
    <property type="entry name" value="UPF0699 TRANSMEMBRANE PROTEIN YDBS"/>
    <property type="match status" value="1"/>
</dbReference>
<dbReference type="EMBL" id="CP002117">
    <property type="protein sequence ID" value="ADN37180.1"/>
    <property type="molecule type" value="Genomic_DNA"/>
</dbReference>
<organism evidence="4 5">
    <name type="scientific">Methanolacinia petrolearia (strain DSM 11571 / OCM 486 / SEBR 4847)</name>
    <name type="common">Methanoplanus petrolearius</name>
    <dbReference type="NCBI Taxonomy" id="679926"/>
    <lineage>
        <taxon>Archaea</taxon>
        <taxon>Methanobacteriati</taxon>
        <taxon>Methanobacteriota</taxon>
        <taxon>Stenosarchaea group</taxon>
        <taxon>Methanomicrobia</taxon>
        <taxon>Methanomicrobiales</taxon>
        <taxon>Methanomicrobiaceae</taxon>
        <taxon>Methanolacinia</taxon>
    </lineage>
</organism>
<feature type="transmembrane region" description="Helical" evidence="2">
    <location>
        <begin position="45"/>
        <end position="65"/>
    </location>
</feature>
<keyword evidence="2" id="KW-1133">Transmembrane helix</keyword>
<gene>
    <name evidence="4" type="ordered locus">Mpet_2434</name>
</gene>